<feature type="domain" description="DNA polymerase III beta sliding clamp C-terminal" evidence="13">
    <location>
        <begin position="246"/>
        <end position="362"/>
    </location>
</feature>
<evidence type="ECO:0000259" key="13">
    <source>
        <dbReference type="Pfam" id="PF02768"/>
    </source>
</evidence>
<feature type="domain" description="DNA polymerase III beta sliding clamp central" evidence="12">
    <location>
        <begin position="129"/>
        <end position="243"/>
    </location>
</feature>
<dbReference type="Gene3D" id="3.70.10.10">
    <property type="match status" value="1"/>
</dbReference>
<evidence type="ECO:0000313" key="15">
    <source>
        <dbReference type="Proteomes" id="UP000722750"/>
    </source>
</evidence>
<dbReference type="Proteomes" id="UP000722750">
    <property type="component" value="Unassembled WGS sequence"/>
</dbReference>
<evidence type="ECO:0000256" key="10">
    <source>
        <dbReference type="PIRNR" id="PIRNR000804"/>
    </source>
</evidence>
<dbReference type="CDD" id="cd00140">
    <property type="entry name" value="beta_clamp"/>
    <property type="match status" value="1"/>
</dbReference>
<evidence type="ECO:0000256" key="8">
    <source>
        <dbReference type="ARBA" id="ARBA00022932"/>
    </source>
</evidence>
<dbReference type="PIRSF" id="PIRSF000804">
    <property type="entry name" value="DNA_pol_III_b"/>
    <property type="match status" value="1"/>
</dbReference>
<dbReference type="InterPro" id="IPR046938">
    <property type="entry name" value="DNA_clamp_sf"/>
</dbReference>
<dbReference type="EMBL" id="JAANXD010000039">
    <property type="protein sequence ID" value="MBS1257833.1"/>
    <property type="molecule type" value="Genomic_DNA"/>
</dbReference>
<dbReference type="AlphaFoldDB" id="A0A941ZZ87"/>
<comment type="caution">
    <text evidence="14">The sequence shown here is derived from an EMBL/GenBank/DDBJ whole genome shotgun (WGS) entry which is preliminary data.</text>
</comment>
<dbReference type="InterPro" id="IPR022635">
    <property type="entry name" value="DNA_polIII_beta_C"/>
</dbReference>
<dbReference type="PANTHER" id="PTHR30478:SF0">
    <property type="entry name" value="BETA SLIDING CLAMP"/>
    <property type="match status" value="1"/>
</dbReference>
<proteinExistence type="inferred from homology"/>
<dbReference type="PANTHER" id="PTHR30478">
    <property type="entry name" value="DNA POLYMERASE III SUBUNIT BETA"/>
    <property type="match status" value="1"/>
</dbReference>
<sequence>MKIKSNKEAIKKGFHAVESVISGTNINPMLQNVKIVAKGKTLELSTTDLEVSVSYTIGSVDVIKPGKMVGPENKIASIVKEWSEDDIEITEEDKKCVIEGKNSYFKILCLDPEEFPTIPKFVNEEYIEIDKDILIEMIKKTSFIILGDKTRFGTNGVFLDISGKHIKMVANDGRRLAEVKKKIDNPDGIKGSCIIPIKGVSQILRIISEQEGAVKLRVEEKRILVKTENATLCSQLLEGQYPKYEEVIPSNLDKHATLNRNEFTTAIRRGSIMTTDEYKLLKFKFIGKTLEISCTSPDVGEAKTAVPVEYSGDKLEIGLNPDFVLDFLKNVDTEDIKLDMKDQGTAGVFKAGGGCTYVIMPMNLGEENTT</sequence>
<dbReference type="InterPro" id="IPR001001">
    <property type="entry name" value="DNA_polIII_beta"/>
</dbReference>
<dbReference type="Pfam" id="PF00712">
    <property type="entry name" value="DNA_pol3_beta"/>
    <property type="match status" value="1"/>
</dbReference>
<evidence type="ECO:0000256" key="4">
    <source>
        <dbReference type="ARBA" id="ARBA00022490"/>
    </source>
</evidence>
<keyword evidence="6 10" id="KW-0548">Nucleotidyltransferase</keyword>
<dbReference type="SMART" id="SM00480">
    <property type="entry name" value="POL3Bc"/>
    <property type="match status" value="1"/>
</dbReference>
<keyword evidence="7 10" id="KW-0235">DNA replication</keyword>
<evidence type="ECO:0000313" key="14">
    <source>
        <dbReference type="EMBL" id="MBS1257833.1"/>
    </source>
</evidence>
<evidence type="ECO:0000259" key="12">
    <source>
        <dbReference type="Pfam" id="PF02767"/>
    </source>
</evidence>
<keyword evidence="5 10" id="KW-0808">Transferase</keyword>
<dbReference type="GO" id="GO:0006271">
    <property type="term" value="P:DNA strand elongation involved in DNA replication"/>
    <property type="evidence" value="ECO:0007669"/>
    <property type="project" value="TreeGrafter"/>
</dbReference>
<dbReference type="NCBIfam" id="TIGR00663">
    <property type="entry name" value="dnan"/>
    <property type="match status" value="1"/>
</dbReference>
<gene>
    <name evidence="14" type="ORF">MAG551_00886</name>
</gene>
<dbReference type="GO" id="GO:0003677">
    <property type="term" value="F:DNA binding"/>
    <property type="evidence" value="ECO:0007669"/>
    <property type="project" value="UniProtKB-UniRule"/>
</dbReference>
<protein>
    <recommendedName>
        <fullName evidence="3 10">Beta sliding clamp</fullName>
    </recommendedName>
</protein>
<comment type="subunit">
    <text evidence="10">Forms a ring-shaped head-to-tail homodimer around DNA.</text>
</comment>
<dbReference type="SUPFAM" id="SSF55979">
    <property type="entry name" value="DNA clamp"/>
    <property type="match status" value="3"/>
</dbReference>
<dbReference type="GO" id="GO:0003887">
    <property type="term" value="F:DNA-directed DNA polymerase activity"/>
    <property type="evidence" value="ECO:0007669"/>
    <property type="project" value="UniProtKB-UniRule"/>
</dbReference>
<dbReference type="Pfam" id="PF02768">
    <property type="entry name" value="DNA_pol3_beta_3"/>
    <property type="match status" value="1"/>
</dbReference>
<accession>A0A941ZZ87</accession>
<comment type="similarity">
    <text evidence="2 10">Belongs to the beta sliding clamp family.</text>
</comment>
<evidence type="ECO:0000256" key="1">
    <source>
        <dbReference type="ARBA" id="ARBA00004496"/>
    </source>
</evidence>
<organism evidence="14 15">
    <name type="scientific">Candidatus Scalindua arabica</name>
    <dbReference type="NCBI Taxonomy" id="1127984"/>
    <lineage>
        <taxon>Bacteria</taxon>
        <taxon>Pseudomonadati</taxon>
        <taxon>Planctomycetota</taxon>
        <taxon>Candidatus Brocadiia</taxon>
        <taxon>Candidatus Brocadiales</taxon>
        <taxon>Candidatus Scalinduaceae</taxon>
        <taxon>Candidatus Scalindua</taxon>
    </lineage>
</organism>
<keyword evidence="9" id="KW-0238">DNA-binding</keyword>
<keyword evidence="8 10" id="KW-0239">DNA-directed DNA polymerase</keyword>
<evidence type="ECO:0000256" key="6">
    <source>
        <dbReference type="ARBA" id="ARBA00022695"/>
    </source>
</evidence>
<name>A0A941ZZ87_9BACT</name>
<keyword evidence="4 10" id="KW-0963">Cytoplasm</keyword>
<evidence type="ECO:0000256" key="7">
    <source>
        <dbReference type="ARBA" id="ARBA00022705"/>
    </source>
</evidence>
<evidence type="ECO:0000256" key="9">
    <source>
        <dbReference type="ARBA" id="ARBA00023125"/>
    </source>
</evidence>
<comment type="subcellular location">
    <subcellularLocation>
        <location evidence="1 10">Cytoplasm</location>
    </subcellularLocation>
</comment>
<dbReference type="Gene3D" id="3.10.150.10">
    <property type="entry name" value="DNA Polymerase III, subunit A, domain 2"/>
    <property type="match status" value="1"/>
</dbReference>
<evidence type="ECO:0000256" key="2">
    <source>
        <dbReference type="ARBA" id="ARBA00010752"/>
    </source>
</evidence>
<dbReference type="InterPro" id="IPR022634">
    <property type="entry name" value="DNA_polIII_beta_N"/>
</dbReference>
<dbReference type="GO" id="GO:0008408">
    <property type="term" value="F:3'-5' exonuclease activity"/>
    <property type="evidence" value="ECO:0007669"/>
    <property type="project" value="InterPro"/>
</dbReference>
<reference evidence="14" key="1">
    <citation type="journal article" date="2021" name="ISME J.">
        <title>Fine-scale metabolic discontinuity in a stratified prokaryote microbiome of a Red Sea deep halocline.</title>
        <authorList>
            <person name="Michoud G."/>
            <person name="Ngugi D.K."/>
            <person name="Barozzi A."/>
            <person name="Merlino G."/>
            <person name="Calleja M.L."/>
            <person name="Delgado-Huertas A."/>
            <person name="Moran X.A.G."/>
            <person name="Daffonchio D."/>
        </authorList>
    </citation>
    <scope>NUCLEOTIDE SEQUENCE</scope>
    <source>
        <strain evidence="14">SuakinDeep_MAG55_1</strain>
    </source>
</reference>
<evidence type="ECO:0000259" key="11">
    <source>
        <dbReference type="Pfam" id="PF00712"/>
    </source>
</evidence>
<comment type="function">
    <text evidence="10">Confers DNA tethering and processivity to DNA polymerases and other proteins. Acts as a clamp, forming a ring around DNA (a reaction catalyzed by the clamp-loading complex) which diffuses in an ATP-independent manner freely and bidirectionally along dsDNA. Initially characterized for its ability to contact the catalytic subunit of DNA polymerase III (Pol III), a complex, multichain enzyme responsible for most of the replicative synthesis in bacteria; Pol III exhibits 3'-5' exonuclease proofreading activity. The beta chain is required for initiation of replication as well as for processivity of DNA replication.</text>
</comment>
<dbReference type="GO" id="GO:0009360">
    <property type="term" value="C:DNA polymerase III complex"/>
    <property type="evidence" value="ECO:0007669"/>
    <property type="project" value="InterPro"/>
</dbReference>
<dbReference type="GO" id="GO:0005737">
    <property type="term" value="C:cytoplasm"/>
    <property type="evidence" value="ECO:0007669"/>
    <property type="project" value="UniProtKB-SubCell"/>
</dbReference>
<dbReference type="InterPro" id="IPR022637">
    <property type="entry name" value="DNA_polIII_beta_cen"/>
</dbReference>
<evidence type="ECO:0000256" key="3">
    <source>
        <dbReference type="ARBA" id="ARBA00021035"/>
    </source>
</evidence>
<evidence type="ECO:0000256" key="5">
    <source>
        <dbReference type="ARBA" id="ARBA00022679"/>
    </source>
</evidence>
<feature type="domain" description="DNA polymerase III beta sliding clamp N-terminal" evidence="11">
    <location>
        <begin position="1"/>
        <end position="119"/>
    </location>
</feature>
<dbReference type="Pfam" id="PF02767">
    <property type="entry name" value="DNA_pol3_beta_2"/>
    <property type="match status" value="1"/>
</dbReference>